<dbReference type="InterPro" id="IPR029016">
    <property type="entry name" value="GAF-like_dom_sf"/>
</dbReference>
<proteinExistence type="predicted"/>
<dbReference type="NCBIfam" id="TIGR00254">
    <property type="entry name" value="GGDEF"/>
    <property type="match status" value="1"/>
</dbReference>
<dbReference type="InterPro" id="IPR029787">
    <property type="entry name" value="Nucleotide_cyclase"/>
</dbReference>
<reference evidence="3 4" key="1">
    <citation type="submission" date="2019-03" db="EMBL/GenBank/DDBJ databases">
        <title>Genomic Encyclopedia of Type Strains, Phase IV (KMG-IV): sequencing the most valuable type-strain genomes for metagenomic binning, comparative biology and taxonomic classification.</title>
        <authorList>
            <person name="Goeker M."/>
        </authorList>
    </citation>
    <scope>NUCLEOTIDE SEQUENCE [LARGE SCALE GENOMIC DNA]</scope>
    <source>
        <strain evidence="3 4">DSM 16998</strain>
    </source>
</reference>
<keyword evidence="4" id="KW-1185">Reference proteome</keyword>
<dbReference type="Gene3D" id="3.30.70.270">
    <property type="match status" value="1"/>
</dbReference>
<dbReference type="FunFam" id="3.30.70.270:FF:000001">
    <property type="entry name" value="Diguanylate cyclase domain protein"/>
    <property type="match status" value="1"/>
</dbReference>
<feature type="compositionally biased region" description="Low complexity" evidence="1">
    <location>
        <begin position="18"/>
        <end position="32"/>
    </location>
</feature>
<name>A0A4R6QN80_9BURK</name>
<organism evidence="3 4">
    <name type="scientific">Roseateles toxinivorans</name>
    <dbReference type="NCBI Taxonomy" id="270368"/>
    <lineage>
        <taxon>Bacteria</taxon>
        <taxon>Pseudomonadati</taxon>
        <taxon>Pseudomonadota</taxon>
        <taxon>Betaproteobacteria</taxon>
        <taxon>Burkholderiales</taxon>
        <taxon>Sphaerotilaceae</taxon>
        <taxon>Roseateles</taxon>
    </lineage>
</organism>
<dbReference type="SUPFAM" id="SSF55781">
    <property type="entry name" value="GAF domain-like"/>
    <property type="match status" value="1"/>
</dbReference>
<protein>
    <submittedName>
        <fullName evidence="3">Diguanylate cyclase with GAF sensor</fullName>
    </submittedName>
</protein>
<dbReference type="OrthoDB" id="5571399at2"/>
<dbReference type="SUPFAM" id="SSF55073">
    <property type="entry name" value="Nucleotide cyclase"/>
    <property type="match status" value="1"/>
</dbReference>
<accession>A0A4R6QN80</accession>
<dbReference type="RefSeq" id="WP_133701769.1">
    <property type="nucleotide sequence ID" value="NZ_SNXS01000004.1"/>
</dbReference>
<dbReference type="PANTHER" id="PTHR43102:SF2">
    <property type="entry name" value="GAF DOMAIN-CONTAINING PROTEIN"/>
    <property type="match status" value="1"/>
</dbReference>
<evidence type="ECO:0000313" key="3">
    <source>
        <dbReference type="EMBL" id="TDP63911.1"/>
    </source>
</evidence>
<dbReference type="PANTHER" id="PTHR43102">
    <property type="entry name" value="SLR1143 PROTEIN"/>
    <property type="match status" value="1"/>
</dbReference>
<dbReference type="AlphaFoldDB" id="A0A4R6QN80"/>
<evidence type="ECO:0000256" key="1">
    <source>
        <dbReference type="SAM" id="MobiDB-lite"/>
    </source>
</evidence>
<gene>
    <name evidence="3" type="ORF">DES47_104193</name>
</gene>
<dbReference type="SMART" id="SM00267">
    <property type="entry name" value="GGDEF"/>
    <property type="match status" value="1"/>
</dbReference>
<dbReference type="SMART" id="SM00065">
    <property type="entry name" value="GAF"/>
    <property type="match status" value="1"/>
</dbReference>
<dbReference type="Pfam" id="PF01590">
    <property type="entry name" value="GAF"/>
    <property type="match status" value="1"/>
</dbReference>
<dbReference type="CDD" id="cd01949">
    <property type="entry name" value="GGDEF"/>
    <property type="match status" value="1"/>
</dbReference>
<feature type="domain" description="GGDEF" evidence="2">
    <location>
        <begin position="226"/>
        <end position="356"/>
    </location>
</feature>
<dbReference type="PROSITE" id="PS50887">
    <property type="entry name" value="GGDEF"/>
    <property type="match status" value="1"/>
</dbReference>
<evidence type="ECO:0000259" key="2">
    <source>
        <dbReference type="PROSITE" id="PS50887"/>
    </source>
</evidence>
<dbReference type="InterPro" id="IPR003018">
    <property type="entry name" value="GAF"/>
</dbReference>
<dbReference type="FunCoup" id="A0A4R6QN80">
    <property type="interactions" value="136"/>
</dbReference>
<dbReference type="Gene3D" id="3.30.450.40">
    <property type="match status" value="1"/>
</dbReference>
<dbReference type="InterPro" id="IPR000160">
    <property type="entry name" value="GGDEF_dom"/>
</dbReference>
<dbReference type="InterPro" id="IPR043128">
    <property type="entry name" value="Rev_trsase/Diguanyl_cyclase"/>
</dbReference>
<dbReference type="GO" id="GO:0003824">
    <property type="term" value="F:catalytic activity"/>
    <property type="evidence" value="ECO:0007669"/>
    <property type="project" value="UniProtKB-ARBA"/>
</dbReference>
<dbReference type="InParanoid" id="A0A4R6QN80"/>
<sequence>MKLVPPLGETADKPEPEPGTAPGPGAAAPAAANEAQRLAALLGYQILDTDAEQAYDDLTTLASTICGTPVALVSLVDEHRQWFKSRIGVDTRETPREIAFCAHAILQPENTMVVNDATQDPRFKDNPLVTGPLGIRFYAGAPLVNPQGLALGTICVLDSKPRRLEPQQQLALKALARQVVAQLELRQAMRQLAHESLTDSLTGAWNRRALDRRLQEEWNRHRRAGQSMALLMIDVDRFKRFNDEFGHPAGDIALAAVAEALRQSLRNCDCLARYGGEEFAAILPNTDVDGARVTAQKMMSSLKHSHWPLRPVTVSIGMAVQTPGPDTVATAIMARADLALYEAKSSGRNRIKLAPAD</sequence>
<comment type="caution">
    <text evidence="3">The sequence shown here is derived from an EMBL/GenBank/DDBJ whole genome shotgun (WGS) entry which is preliminary data.</text>
</comment>
<evidence type="ECO:0000313" key="4">
    <source>
        <dbReference type="Proteomes" id="UP000295361"/>
    </source>
</evidence>
<dbReference type="Proteomes" id="UP000295361">
    <property type="component" value="Unassembled WGS sequence"/>
</dbReference>
<feature type="region of interest" description="Disordered" evidence="1">
    <location>
        <begin position="1"/>
        <end position="32"/>
    </location>
</feature>
<dbReference type="EMBL" id="SNXS01000004">
    <property type="protein sequence ID" value="TDP63911.1"/>
    <property type="molecule type" value="Genomic_DNA"/>
</dbReference>
<dbReference type="Pfam" id="PF00990">
    <property type="entry name" value="GGDEF"/>
    <property type="match status" value="1"/>
</dbReference>